<dbReference type="SUPFAM" id="SSF75011">
    <property type="entry name" value="3-carboxy-cis,cis-mucoante lactonizing enzyme"/>
    <property type="match status" value="1"/>
</dbReference>
<dbReference type="PANTHER" id="PTHR47197:SF3">
    <property type="entry name" value="DIHYDRO-HEME D1 DEHYDROGENASE"/>
    <property type="match status" value="1"/>
</dbReference>
<evidence type="ECO:0008006" key="3">
    <source>
        <dbReference type="Google" id="ProtNLM"/>
    </source>
</evidence>
<accession>A0A1F7SFN4</accession>
<comment type="caution">
    <text evidence="1">The sequence shown here is derived from an EMBL/GenBank/DDBJ whole genome shotgun (WGS) entry which is preliminary data.</text>
</comment>
<gene>
    <name evidence="1" type="ORF">A3G31_11590</name>
</gene>
<dbReference type="InterPro" id="IPR051200">
    <property type="entry name" value="Host-pathogen_enzymatic-act"/>
</dbReference>
<dbReference type="EMBL" id="MGDI01000031">
    <property type="protein sequence ID" value="OGL52600.1"/>
    <property type="molecule type" value="Genomic_DNA"/>
</dbReference>
<dbReference type="Gene3D" id="2.120.10.30">
    <property type="entry name" value="TolB, C-terminal domain"/>
    <property type="match status" value="1"/>
</dbReference>
<evidence type="ECO:0000313" key="1">
    <source>
        <dbReference type="EMBL" id="OGL52600.1"/>
    </source>
</evidence>
<sequence>MLKKLLIYVFLFTLTIGLCYQSMESSEAGETAFIIATDFQSGTLASIDTKTKNVSKELLLINPDSVVKSYGKYLYVVQRFGGDSIIVVDPKNPGNVVKEYSTGNGSNPQDIEFKSSKKAYISLLGENNLLVVNPKTGKIKKKIDLSEFADEDGLVEMGEMVIVKNYLYVSLQRLTNFSADNTSFVVVIDTKKDKIVDLDKSTPGNQAIELEGRNPGNMVYNEKSGKIYLSLSGTYNTGDDFGGIEVINPETNASEGILIKDEDLGGFTGALAIKSSKRGYIAVSDSNFVVYSVIPFNPSTGKVFKKLDDTGLGYIPALAIDSKGFLYVADRTTENPGIRIFNTRKNQIIEGPIDVGLPPFSIIFVKN</sequence>
<protein>
    <recommendedName>
        <fullName evidence="3">SMP-30/Gluconolactonase/LRE-like region domain-containing protein</fullName>
    </recommendedName>
</protein>
<dbReference type="Proteomes" id="UP000178082">
    <property type="component" value="Unassembled WGS sequence"/>
</dbReference>
<name>A0A1F7SFN4_9BACT</name>
<evidence type="ECO:0000313" key="2">
    <source>
        <dbReference type="Proteomes" id="UP000178082"/>
    </source>
</evidence>
<proteinExistence type="predicted"/>
<reference evidence="1 2" key="1">
    <citation type="journal article" date="2016" name="Nat. Commun.">
        <title>Thousands of microbial genomes shed light on interconnected biogeochemical processes in an aquifer system.</title>
        <authorList>
            <person name="Anantharaman K."/>
            <person name="Brown C.T."/>
            <person name="Hug L.A."/>
            <person name="Sharon I."/>
            <person name="Castelle C.J."/>
            <person name="Probst A.J."/>
            <person name="Thomas B.C."/>
            <person name="Singh A."/>
            <person name="Wilkins M.J."/>
            <person name="Karaoz U."/>
            <person name="Brodie E.L."/>
            <person name="Williams K.H."/>
            <person name="Hubbard S.S."/>
            <person name="Banfield J.F."/>
        </authorList>
    </citation>
    <scope>NUCLEOTIDE SEQUENCE [LARGE SCALE GENOMIC DNA]</scope>
</reference>
<dbReference type="InterPro" id="IPR011042">
    <property type="entry name" value="6-blade_b-propeller_TolB-like"/>
</dbReference>
<dbReference type="InterPro" id="IPR015943">
    <property type="entry name" value="WD40/YVTN_repeat-like_dom_sf"/>
</dbReference>
<dbReference type="PANTHER" id="PTHR47197">
    <property type="entry name" value="PROTEIN NIRF"/>
    <property type="match status" value="1"/>
</dbReference>
<organism evidence="1 2">
    <name type="scientific">Candidatus Schekmanbacteria bacterium RIFCSPLOWO2_12_FULL_38_15</name>
    <dbReference type="NCBI Taxonomy" id="1817883"/>
    <lineage>
        <taxon>Bacteria</taxon>
        <taxon>Candidatus Schekmaniibacteriota</taxon>
    </lineage>
</organism>
<dbReference type="AlphaFoldDB" id="A0A1F7SFN4"/>
<dbReference type="STRING" id="1817883.A3G31_11590"/>
<dbReference type="Gene3D" id="2.130.10.10">
    <property type="entry name" value="YVTN repeat-like/Quinoprotein amine dehydrogenase"/>
    <property type="match status" value="1"/>
</dbReference>